<reference evidence="6 7" key="1">
    <citation type="submission" date="2018-10" db="EMBL/GenBank/DDBJ databases">
        <title>Genomic Encyclopedia of Archaeal and Bacterial Type Strains, Phase II (KMG-II): from individual species to whole genera.</title>
        <authorList>
            <person name="Goeker M."/>
        </authorList>
    </citation>
    <scope>NUCLEOTIDE SEQUENCE [LARGE SCALE GENOMIC DNA]</scope>
    <source>
        <strain evidence="6 7">DSM 25217</strain>
    </source>
</reference>
<evidence type="ECO:0000259" key="5">
    <source>
        <dbReference type="SMART" id="SM00827"/>
    </source>
</evidence>
<evidence type="ECO:0000256" key="2">
    <source>
        <dbReference type="ARBA" id="ARBA00022679"/>
    </source>
</evidence>
<dbReference type="SMART" id="SM00827">
    <property type="entry name" value="PKS_AT"/>
    <property type="match status" value="1"/>
</dbReference>
<comment type="caution">
    <text evidence="6">The sequence shown here is derived from an EMBL/GenBank/DDBJ whole genome shotgun (WGS) entry which is preliminary data.</text>
</comment>
<dbReference type="InterPro" id="IPR001227">
    <property type="entry name" value="Ac_transferase_dom_sf"/>
</dbReference>
<accession>A0A3M0CF53</accession>
<dbReference type="OrthoDB" id="5756162at2"/>
<dbReference type="InterPro" id="IPR016035">
    <property type="entry name" value="Acyl_Trfase/lysoPLipase"/>
</dbReference>
<evidence type="ECO:0000256" key="3">
    <source>
        <dbReference type="ARBA" id="ARBA00023315"/>
    </source>
</evidence>
<dbReference type="InParanoid" id="A0A3M0CF53"/>
<dbReference type="RefSeq" id="WP_121938436.1">
    <property type="nucleotide sequence ID" value="NZ_REFR01000011.1"/>
</dbReference>
<dbReference type="PANTHER" id="PTHR42681:SF1">
    <property type="entry name" value="MALONYL-COA-ACYL CARRIER PROTEIN TRANSACYLASE, MITOCHONDRIAL"/>
    <property type="match status" value="1"/>
</dbReference>
<dbReference type="InterPro" id="IPR050858">
    <property type="entry name" value="Mal-CoA-ACP_Trans/PKS_FabD"/>
</dbReference>
<proteinExistence type="predicted"/>
<keyword evidence="7" id="KW-1185">Reference proteome</keyword>
<name>A0A3M0CF53_9PROT</name>
<evidence type="ECO:0000256" key="4">
    <source>
        <dbReference type="ARBA" id="ARBA00048462"/>
    </source>
</evidence>
<evidence type="ECO:0000313" key="6">
    <source>
        <dbReference type="EMBL" id="RMB07635.1"/>
    </source>
</evidence>
<dbReference type="AlphaFoldDB" id="A0A3M0CF53"/>
<dbReference type="SUPFAM" id="SSF52151">
    <property type="entry name" value="FabD/lysophospholipase-like"/>
    <property type="match status" value="1"/>
</dbReference>
<evidence type="ECO:0000256" key="1">
    <source>
        <dbReference type="ARBA" id="ARBA00013258"/>
    </source>
</evidence>
<dbReference type="InterPro" id="IPR014043">
    <property type="entry name" value="Acyl_transferase_dom"/>
</dbReference>
<gene>
    <name evidence="6" type="ORF">BXY39_1721</name>
</gene>
<dbReference type="Gene3D" id="3.40.366.10">
    <property type="entry name" value="Malonyl-Coenzyme A Acyl Carrier Protein, domain 2"/>
    <property type="match status" value="1"/>
</dbReference>
<evidence type="ECO:0000313" key="7">
    <source>
        <dbReference type="Proteomes" id="UP000271227"/>
    </source>
</evidence>
<organism evidence="6 7">
    <name type="scientific">Eilatimonas milleporae</name>
    <dbReference type="NCBI Taxonomy" id="911205"/>
    <lineage>
        <taxon>Bacteria</taxon>
        <taxon>Pseudomonadati</taxon>
        <taxon>Pseudomonadota</taxon>
        <taxon>Alphaproteobacteria</taxon>
        <taxon>Kordiimonadales</taxon>
        <taxon>Kordiimonadaceae</taxon>
        <taxon>Eilatimonas</taxon>
    </lineage>
</organism>
<dbReference type="GO" id="GO:0004314">
    <property type="term" value="F:[acyl-carrier-protein] S-malonyltransferase activity"/>
    <property type="evidence" value="ECO:0007669"/>
    <property type="project" value="UniProtKB-EC"/>
</dbReference>
<dbReference type="Proteomes" id="UP000271227">
    <property type="component" value="Unassembled WGS sequence"/>
</dbReference>
<sequence length="343" mass="36760">MARKTALVVCPGRGVYNAGELGYLARYHGDRSHIIAGFDEQRRALDQDPVAALDAAQRFSVAKFTRGDNASALIYACSYADFLSIDRQAVDIVAVTGNSMGWYTALACAGALSAGNGFRVVNTMGTLMQDALIGGQMIYPFVDGDWRAVPGQCQALMDLVRDIPDLYVSIHLGGMIVFAGSEAALAEAEARLDPVDGRFPMRLGNHAAFHTPLQAPVSAKGRAVLGVDLFQQPDLPLVDGRGHVWLPKATALNALWDYTFRHQVLKPYDFTQAIVSGMREFAPDILIVLGPGTTLGGATAQALIGAGWQGLESKADFQTVQDRAPILFAMGMDDQRASVVTTV</sequence>
<feature type="domain" description="Malonyl-CoA:ACP transacylase (MAT)" evidence="5">
    <location>
        <begin position="9"/>
        <end position="325"/>
    </location>
</feature>
<keyword evidence="2 6" id="KW-0808">Transferase</keyword>
<dbReference type="PANTHER" id="PTHR42681">
    <property type="entry name" value="MALONYL-COA-ACYL CARRIER PROTEIN TRANSACYLASE, MITOCHONDRIAL"/>
    <property type="match status" value="1"/>
</dbReference>
<protein>
    <recommendedName>
        <fullName evidence="1">[acyl-carrier-protein] S-malonyltransferase</fullName>
        <ecNumber evidence="1">2.3.1.39</ecNumber>
    </recommendedName>
</protein>
<comment type="catalytic activity">
    <reaction evidence="4">
        <text>holo-[ACP] + malonyl-CoA = malonyl-[ACP] + CoA</text>
        <dbReference type="Rhea" id="RHEA:41792"/>
        <dbReference type="Rhea" id="RHEA-COMP:9623"/>
        <dbReference type="Rhea" id="RHEA-COMP:9685"/>
        <dbReference type="ChEBI" id="CHEBI:57287"/>
        <dbReference type="ChEBI" id="CHEBI:57384"/>
        <dbReference type="ChEBI" id="CHEBI:64479"/>
        <dbReference type="ChEBI" id="CHEBI:78449"/>
        <dbReference type="EC" id="2.3.1.39"/>
    </reaction>
</comment>
<dbReference type="EMBL" id="REFR01000011">
    <property type="protein sequence ID" value="RMB07635.1"/>
    <property type="molecule type" value="Genomic_DNA"/>
</dbReference>
<dbReference type="GO" id="GO:0006633">
    <property type="term" value="P:fatty acid biosynthetic process"/>
    <property type="evidence" value="ECO:0007669"/>
    <property type="project" value="TreeGrafter"/>
</dbReference>
<dbReference type="EC" id="2.3.1.39" evidence="1"/>
<keyword evidence="3" id="KW-0012">Acyltransferase</keyword>